<sequence length="152" mass="16094">MTKSPANGLKKIPVTTQINYSMRLLMVLLVITTTSTPIKGQMKPRRLDDTTGPPPPDSGVKCGYCSTCKNPCYQSPPPPSPPPPPKKKPPPSSPYCPPPPPSSPYISPPAGYVYFTGPPGDLYPIVTYNSGSSLSFAAALIGCGLVGLMAFW</sequence>
<dbReference type="PANTHER" id="PTHR35094">
    <property type="entry name" value="LEUCINE-RICH REPEAT EXTENSIN-LIKE PROTEIN 2"/>
    <property type="match status" value="1"/>
</dbReference>
<feature type="region of interest" description="Disordered" evidence="1">
    <location>
        <begin position="39"/>
        <end position="59"/>
    </location>
</feature>
<dbReference type="AlphaFoldDB" id="A0A7J0HEV0"/>
<feature type="transmembrane region" description="Helical" evidence="2">
    <location>
        <begin position="20"/>
        <end position="38"/>
    </location>
</feature>
<organism evidence="3 4">
    <name type="scientific">Actinidia rufa</name>
    <dbReference type="NCBI Taxonomy" id="165716"/>
    <lineage>
        <taxon>Eukaryota</taxon>
        <taxon>Viridiplantae</taxon>
        <taxon>Streptophyta</taxon>
        <taxon>Embryophyta</taxon>
        <taxon>Tracheophyta</taxon>
        <taxon>Spermatophyta</taxon>
        <taxon>Magnoliopsida</taxon>
        <taxon>eudicotyledons</taxon>
        <taxon>Gunneridae</taxon>
        <taxon>Pentapetalae</taxon>
        <taxon>asterids</taxon>
        <taxon>Ericales</taxon>
        <taxon>Actinidiaceae</taxon>
        <taxon>Actinidia</taxon>
    </lineage>
</organism>
<evidence type="ECO:0000313" key="3">
    <source>
        <dbReference type="EMBL" id="GFZ21471.1"/>
    </source>
</evidence>
<comment type="caution">
    <text evidence="3">The sequence shown here is derived from an EMBL/GenBank/DDBJ whole genome shotgun (WGS) entry which is preliminary data.</text>
</comment>
<keyword evidence="2" id="KW-1133">Transmembrane helix</keyword>
<protein>
    <recommendedName>
        <fullName evidence="5">Proline-rich family protein</fullName>
    </recommendedName>
</protein>
<dbReference type="EMBL" id="BJWL01000029">
    <property type="protein sequence ID" value="GFZ21471.1"/>
    <property type="molecule type" value="Genomic_DNA"/>
</dbReference>
<keyword evidence="4" id="KW-1185">Reference proteome</keyword>
<accession>A0A7J0HEV0</accession>
<evidence type="ECO:0008006" key="5">
    <source>
        <dbReference type="Google" id="ProtNLM"/>
    </source>
</evidence>
<name>A0A7J0HEV0_9ERIC</name>
<evidence type="ECO:0000313" key="4">
    <source>
        <dbReference type="Proteomes" id="UP000585474"/>
    </source>
</evidence>
<dbReference type="Proteomes" id="UP000585474">
    <property type="component" value="Unassembled WGS sequence"/>
</dbReference>
<feature type="region of interest" description="Disordered" evidence="1">
    <location>
        <begin position="74"/>
        <end position="100"/>
    </location>
</feature>
<dbReference type="OrthoDB" id="1728036at2759"/>
<reference evidence="3 4" key="1">
    <citation type="submission" date="2019-07" db="EMBL/GenBank/DDBJ databases">
        <title>De Novo Assembly of kiwifruit Actinidia rufa.</title>
        <authorList>
            <person name="Sugita-Konishi S."/>
            <person name="Sato K."/>
            <person name="Mori E."/>
            <person name="Abe Y."/>
            <person name="Kisaki G."/>
            <person name="Hamano K."/>
            <person name="Suezawa K."/>
            <person name="Otani M."/>
            <person name="Fukuda T."/>
            <person name="Manabe T."/>
            <person name="Gomi K."/>
            <person name="Tabuchi M."/>
            <person name="Akimitsu K."/>
            <person name="Kataoka I."/>
        </authorList>
    </citation>
    <scope>NUCLEOTIDE SEQUENCE [LARGE SCALE GENOMIC DNA]</scope>
    <source>
        <strain evidence="4">cv. Fuchu</strain>
    </source>
</reference>
<keyword evidence="2" id="KW-0812">Transmembrane</keyword>
<gene>
    <name evidence="3" type="ORF">Acr_29g0006330</name>
</gene>
<keyword evidence="2" id="KW-0472">Membrane</keyword>
<proteinExistence type="predicted"/>
<dbReference type="PANTHER" id="PTHR35094:SF1">
    <property type="entry name" value="PROTEIN, PUTATIVE-RELATED"/>
    <property type="match status" value="1"/>
</dbReference>
<evidence type="ECO:0000256" key="1">
    <source>
        <dbReference type="SAM" id="MobiDB-lite"/>
    </source>
</evidence>
<evidence type="ECO:0000256" key="2">
    <source>
        <dbReference type="SAM" id="Phobius"/>
    </source>
</evidence>
<feature type="transmembrane region" description="Helical" evidence="2">
    <location>
        <begin position="134"/>
        <end position="151"/>
    </location>
</feature>